<evidence type="ECO:0000256" key="10">
    <source>
        <dbReference type="SAM" id="Phobius"/>
    </source>
</evidence>
<keyword evidence="7 10" id="KW-1133">Transmembrane helix</keyword>
<evidence type="ECO:0000256" key="11">
    <source>
        <dbReference type="SAM" id="SignalP"/>
    </source>
</evidence>
<evidence type="ECO:0000256" key="7">
    <source>
        <dbReference type="ARBA" id="ARBA00022989"/>
    </source>
</evidence>
<keyword evidence="9 10" id="KW-0472">Membrane</keyword>
<keyword evidence="8" id="KW-0406">Ion transport</keyword>
<keyword evidence="13" id="KW-1185">Reference proteome</keyword>
<comment type="subcellular location">
    <subcellularLocation>
        <location evidence="1">Endomembrane system</location>
        <topology evidence="1">Multi-pass membrane protein</topology>
    </subcellularLocation>
</comment>
<dbReference type="GO" id="GO:0012505">
    <property type="term" value="C:endomembrane system"/>
    <property type="evidence" value="ECO:0007669"/>
    <property type="project" value="UniProtKB-SubCell"/>
</dbReference>
<keyword evidence="6" id="KW-1278">Translocase</keyword>
<evidence type="ECO:0000313" key="12">
    <source>
        <dbReference type="EMBL" id="GIQ89859.1"/>
    </source>
</evidence>
<evidence type="ECO:0000256" key="8">
    <source>
        <dbReference type="ARBA" id="ARBA00023065"/>
    </source>
</evidence>
<dbReference type="GO" id="GO:0009678">
    <property type="term" value="F:diphosphate hydrolysis-driven proton transmembrane transporter activity"/>
    <property type="evidence" value="ECO:0007669"/>
    <property type="project" value="UniProtKB-EC"/>
</dbReference>
<feature type="signal peptide" evidence="11">
    <location>
        <begin position="1"/>
        <end position="18"/>
    </location>
</feature>
<comment type="caution">
    <text evidence="12">The sequence shown here is derived from an EMBL/GenBank/DDBJ whole genome shotgun (WGS) entry which is preliminary data.</text>
</comment>
<dbReference type="EC" id="7.1.3.1" evidence="2"/>
<keyword evidence="11" id="KW-0732">Signal</keyword>
<keyword evidence="5" id="KW-0460">Magnesium</keyword>
<dbReference type="GO" id="GO:0016020">
    <property type="term" value="C:membrane"/>
    <property type="evidence" value="ECO:0007669"/>
    <property type="project" value="InterPro"/>
</dbReference>
<dbReference type="Pfam" id="PF03030">
    <property type="entry name" value="H_PPase"/>
    <property type="match status" value="1"/>
</dbReference>
<evidence type="ECO:0000256" key="3">
    <source>
        <dbReference type="ARBA" id="ARBA00022448"/>
    </source>
</evidence>
<evidence type="ECO:0000256" key="6">
    <source>
        <dbReference type="ARBA" id="ARBA00022967"/>
    </source>
</evidence>
<organism evidence="12 13">
    <name type="scientific">Kipferlia bialata</name>
    <dbReference type="NCBI Taxonomy" id="797122"/>
    <lineage>
        <taxon>Eukaryota</taxon>
        <taxon>Metamonada</taxon>
        <taxon>Carpediemonas-like organisms</taxon>
        <taxon>Kipferlia</taxon>
    </lineage>
</organism>
<dbReference type="GO" id="GO:0004427">
    <property type="term" value="F:inorganic diphosphate phosphatase activity"/>
    <property type="evidence" value="ECO:0007669"/>
    <property type="project" value="InterPro"/>
</dbReference>
<protein>
    <recommendedName>
        <fullName evidence="2">H(+)-exporting diphosphatase</fullName>
        <ecNumber evidence="2">7.1.3.1</ecNumber>
    </recommendedName>
</protein>
<evidence type="ECO:0000256" key="4">
    <source>
        <dbReference type="ARBA" id="ARBA00022692"/>
    </source>
</evidence>
<gene>
    <name evidence="12" type="ORF">KIPB_012457</name>
</gene>
<keyword evidence="4 10" id="KW-0812">Transmembrane</keyword>
<evidence type="ECO:0000256" key="2">
    <source>
        <dbReference type="ARBA" id="ARBA00013242"/>
    </source>
</evidence>
<evidence type="ECO:0000313" key="13">
    <source>
        <dbReference type="Proteomes" id="UP000265618"/>
    </source>
</evidence>
<evidence type="ECO:0000256" key="1">
    <source>
        <dbReference type="ARBA" id="ARBA00004127"/>
    </source>
</evidence>
<feature type="transmembrane region" description="Helical" evidence="10">
    <location>
        <begin position="34"/>
        <end position="58"/>
    </location>
</feature>
<feature type="chain" id="PRO_5039932842" description="H(+)-exporting diphosphatase" evidence="11">
    <location>
        <begin position="19"/>
        <end position="99"/>
    </location>
</feature>
<sequence length="99" mass="10189">VVAIVVLVFTLVIGIVYGVQDSVVAPGVSPFATAVISSMSFLFGAACSAVSGYIGMWIAVRTNVRAANAAAYTTSKEALVICLRCSTLSLSLFISSPIL</sequence>
<name>A0A9K3D657_9EUKA</name>
<accession>A0A9K3D657</accession>
<proteinExistence type="predicted"/>
<dbReference type="InterPro" id="IPR004131">
    <property type="entry name" value="PPase-energised_H-pump"/>
</dbReference>
<reference evidence="12 13" key="1">
    <citation type="journal article" date="2018" name="PLoS ONE">
        <title>The draft genome of Kipferlia bialata reveals reductive genome evolution in fornicate parasites.</title>
        <authorList>
            <person name="Tanifuji G."/>
            <person name="Takabayashi S."/>
            <person name="Kume K."/>
            <person name="Takagi M."/>
            <person name="Nakayama T."/>
            <person name="Kamikawa R."/>
            <person name="Inagaki Y."/>
            <person name="Hashimoto T."/>
        </authorList>
    </citation>
    <scope>NUCLEOTIDE SEQUENCE [LARGE SCALE GENOMIC DNA]</scope>
    <source>
        <strain evidence="12">NY0173</strain>
    </source>
</reference>
<evidence type="ECO:0000256" key="9">
    <source>
        <dbReference type="ARBA" id="ARBA00023136"/>
    </source>
</evidence>
<dbReference type="EMBL" id="BDIP01005514">
    <property type="protein sequence ID" value="GIQ89859.1"/>
    <property type="molecule type" value="Genomic_DNA"/>
</dbReference>
<dbReference type="Proteomes" id="UP000265618">
    <property type="component" value="Unassembled WGS sequence"/>
</dbReference>
<keyword evidence="3" id="KW-0813">Transport</keyword>
<feature type="non-terminal residue" evidence="12">
    <location>
        <position position="1"/>
    </location>
</feature>
<dbReference type="AlphaFoldDB" id="A0A9K3D657"/>
<evidence type="ECO:0000256" key="5">
    <source>
        <dbReference type="ARBA" id="ARBA00022842"/>
    </source>
</evidence>